<dbReference type="EMBL" id="LMXU01000032">
    <property type="protein sequence ID" value="KWT99922.1"/>
    <property type="molecule type" value="Genomic_DNA"/>
</dbReference>
<name>A0A109D6T2_9VIBR</name>
<keyword evidence="2" id="KW-1185">Reference proteome</keyword>
<dbReference type="Proteomes" id="UP000057389">
    <property type="component" value="Unassembled WGS sequence"/>
</dbReference>
<evidence type="ECO:0000313" key="1">
    <source>
        <dbReference type="EMBL" id="KWT99922.1"/>
    </source>
</evidence>
<proteinExistence type="predicted"/>
<gene>
    <name evidence="1" type="ORF">APQ14_16315</name>
</gene>
<accession>A0A109D6T2</accession>
<evidence type="ECO:0000313" key="2">
    <source>
        <dbReference type="Proteomes" id="UP000057389"/>
    </source>
</evidence>
<comment type="caution">
    <text evidence="1">The sequence shown here is derived from an EMBL/GenBank/DDBJ whole genome shotgun (WGS) entry which is preliminary data.</text>
</comment>
<reference evidence="1 2" key="1">
    <citation type="submission" date="2015-11" db="EMBL/GenBank/DDBJ databases">
        <title>Draft WGS of Vibrio toranzoniae.</title>
        <authorList>
            <person name="Lasa A."/>
            <person name="Romalde J.L."/>
        </authorList>
    </citation>
    <scope>NUCLEOTIDE SEQUENCE [LARGE SCALE GENOMIC DNA]</scope>
    <source>
        <strain evidence="1 2">Vb 10.8</strain>
    </source>
</reference>
<sequence length="73" mass="8570">MPRHSNKLVSIEEKVTIILKVHIIGIDLVKHIFHFVGHNLSGREDFRKKITIQKLRQLLSNKIFSLHSSRFKV</sequence>
<protein>
    <submittedName>
        <fullName evidence="1">Uncharacterized protein</fullName>
    </submittedName>
</protein>
<organism evidence="1 2">
    <name type="scientific">Vibrio toranzoniae</name>
    <dbReference type="NCBI Taxonomy" id="1194427"/>
    <lineage>
        <taxon>Bacteria</taxon>
        <taxon>Pseudomonadati</taxon>
        <taxon>Pseudomonadota</taxon>
        <taxon>Gammaproteobacteria</taxon>
        <taxon>Vibrionales</taxon>
        <taxon>Vibrionaceae</taxon>
        <taxon>Vibrio</taxon>
    </lineage>
</organism>
<dbReference type="AlphaFoldDB" id="A0A109D6T2"/>